<dbReference type="EMBL" id="CP002959">
    <property type="protein sequence ID" value="AFM14268.1"/>
    <property type="molecule type" value="Genomic_DNA"/>
</dbReference>
<dbReference type="InterPro" id="IPR005490">
    <property type="entry name" value="LD_TPept_cat_dom"/>
</dbReference>
<dbReference type="STRING" id="869212.Turpa_3634"/>
<reference evidence="4 5" key="1">
    <citation type="submission" date="2012-06" db="EMBL/GenBank/DDBJ databases">
        <title>The complete chromosome of genome of Turneriella parva DSM 21527.</title>
        <authorList>
            <consortium name="US DOE Joint Genome Institute (JGI-PGF)"/>
            <person name="Lucas S."/>
            <person name="Han J."/>
            <person name="Lapidus A."/>
            <person name="Bruce D."/>
            <person name="Goodwin L."/>
            <person name="Pitluck S."/>
            <person name="Peters L."/>
            <person name="Kyrpides N."/>
            <person name="Mavromatis K."/>
            <person name="Ivanova N."/>
            <person name="Mikhailova N."/>
            <person name="Chertkov O."/>
            <person name="Detter J.C."/>
            <person name="Tapia R."/>
            <person name="Han C."/>
            <person name="Land M."/>
            <person name="Hauser L."/>
            <person name="Markowitz V."/>
            <person name="Cheng J.-F."/>
            <person name="Hugenholtz P."/>
            <person name="Woyke T."/>
            <person name="Wu D."/>
            <person name="Gronow S."/>
            <person name="Wellnitz S."/>
            <person name="Brambilla E."/>
            <person name="Klenk H.-P."/>
            <person name="Eisen J.A."/>
        </authorList>
    </citation>
    <scope>NUCLEOTIDE SEQUENCE [LARGE SCALE GENOMIC DNA]</scope>
    <source>
        <strain evidence="5">ATCC BAA-1111 / DSM 21527 / NCTC 11395 / H</strain>
    </source>
</reference>
<evidence type="ECO:0000256" key="2">
    <source>
        <dbReference type="SAM" id="SignalP"/>
    </source>
</evidence>
<dbReference type="PROSITE" id="PS52029">
    <property type="entry name" value="LD_TPASE"/>
    <property type="match status" value="1"/>
</dbReference>
<dbReference type="PANTHER" id="PTHR36699">
    <property type="entry name" value="LD-TRANSPEPTIDASE"/>
    <property type="match status" value="1"/>
</dbReference>
<dbReference type="HOGENOM" id="CLU_032558_1_0_12"/>
<dbReference type="OrthoDB" id="9809748at2"/>
<dbReference type="RefSeq" id="WP_014804745.1">
    <property type="nucleotide sequence ID" value="NC_018020.1"/>
</dbReference>
<feature type="domain" description="L,D-TPase catalytic" evidence="3">
    <location>
        <begin position="64"/>
        <end position="198"/>
    </location>
</feature>
<keyword evidence="2" id="KW-0732">Signal</keyword>
<dbReference type="Proteomes" id="UP000006048">
    <property type="component" value="Chromosome"/>
</dbReference>
<dbReference type="GO" id="GO:0016740">
    <property type="term" value="F:transferase activity"/>
    <property type="evidence" value="ECO:0007669"/>
    <property type="project" value="InterPro"/>
</dbReference>
<evidence type="ECO:0000256" key="1">
    <source>
        <dbReference type="PROSITE-ProRule" id="PRU01373"/>
    </source>
</evidence>
<dbReference type="AlphaFoldDB" id="I4BAG1"/>
<keyword evidence="1" id="KW-0961">Cell wall biogenesis/degradation</keyword>
<evidence type="ECO:0000313" key="5">
    <source>
        <dbReference type="Proteomes" id="UP000006048"/>
    </source>
</evidence>
<dbReference type="PANTHER" id="PTHR36699:SF1">
    <property type="entry name" value="L,D-TRANSPEPTIDASE YAFK-RELATED"/>
    <property type="match status" value="1"/>
</dbReference>
<comment type="pathway">
    <text evidence="1">Cell wall biogenesis; peptidoglycan biosynthesis.</text>
</comment>
<proteinExistence type="predicted"/>
<feature type="active site" description="Proton donor/acceptor" evidence="1">
    <location>
        <position position="162"/>
    </location>
</feature>
<evidence type="ECO:0000259" key="3">
    <source>
        <dbReference type="PROSITE" id="PS52029"/>
    </source>
</evidence>
<keyword evidence="1" id="KW-0573">Peptidoglycan synthesis</keyword>
<dbReference type="GO" id="GO:0009252">
    <property type="term" value="P:peptidoglycan biosynthetic process"/>
    <property type="evidence" value="ECO:0007669"/>
    <property type="project" value="UniProtKB-KW"/>
</dbReference>
<keyword evidence="1" id="KW-0133">Cell shape</keyword>
<dbReference type="KEGG" id="tpx:Turpa_3634"/>
<organism evidence="4 5">
    <name type="scientific">Turneriella parva (strain ATCC BAA-1111 / DSM 21527 / NCTC 11395 / H)</name>
    <name type="common">Leptospira parva</name>
    <dbReference type="NCBI Taxonomy" id="869212"/>
    <lineage>
        <taxon>Bacteria</taxon>
        <taxon>Pseudomonadati</taxon>
        <taxon>Spirochaetota</taxon>
        <taxon>Spirochaetia</taxon>
        <taxon>Leptospirales</taxon>
        <taxon>Leptospiraceae</taxon>
        <taxon>Turneriella</taxon>
    </lineage>
</organism>
<feature type="active site" description="Nucleophile" evidence="1">
    <location>
        <position position="170"/>
    </location>
</feature>
<feature type="chain" id="PRO_5003686483" description="L,D-TPase catalytic domain-containing protein" evidence="2">
    <location>
        <begin position="31"/>
        <end position="235"/>
    </location>
</feature>
<dbReference type="GO" id="GO:0008360">
    <property type="term" value="P:regulation of cell shape"/>
    <property type="evidence" value="ECO:0007669"/>
    <property type="project" value="UniProtKB-UniRule"/>
</dbReference>
<dbReference type="GO" id="GO:0071555">
    <property type="term" value="P:cell wall organization"/>
    <property type="evidence" value="ECO:0007669"/>
    <property type="project" value="UniProtKB-UniRule"/>
</dbReference>
<evidence type="ECO:0000313" key="4">
    <source>
        <dbReference type="EMBL" id="AFM14268.1"/>
    </source>
</evidence>
<sequence length="235" mass="26723">MLHKPALNKRLRRLGLLLAALTVAAGNLSASTPARFVEKNRKAIYKRLDAAIKASGVLYPPKMVRLAVFKAERRLELWLPDANGAWRFVKDYKFTAMSGSQGPKLYYGDLQIPEGIYGIDRLDLSPEYHLAMHVDHPNEFDRAMIELEGRDPRHVSTGINVHGGAISYGCVVIGDRNIEEVFMLSFLAGKENTQLYIFPHDTIRSEPEFKHCEKCPVWYGELTRHLEQAIKQFSR</sequence>
<protein>
    <recommendedName>
        <fullName evidence="3">L,D-TPase catalytic domain-containing protein</fullName>
    </recommendedName>
</protein>
<name>I4BAG1_TURPD</name>
<accession>I4BAG1</accession>
<keyword evidence="5" id="KW-1185">Reference proteome</keyword>
<feature type="signal peptide" evidence="2">
    <location>
        <begin position="1"/>
        <end position="30"/>
    </location>
</feature>
<gene>
    <name evidence="4" type="ordered locus">Turpa_3634</name>
</gene>